<accession>A0AAV9QQF4</accession>
<name>A0AAV9QQF4_9TELE</name>
<dbReference type="Proteomes" id="UP001311232">
    <property type="component" value="Unassembled WGS sequence"/>
</dbReference>
<protein>
    <submittedName>
        <fullName evidence="1">Uncharacterized protein</fullName>
    </submittedName>
</protein>
<dbReference type="AlphaFoldDB" id="A0AAV9QQF4"/>
<reference evidence="1 2" key="1">
    <citation type="submission" date="2021-06" db="EMBL/GenBank/DDBJ databases">
        <authorList>
            <person name="Palmer J.M."/>
        </authorList>
    </citation>
    <scope>NUCLEOTIDE SEQUENCE [LARGE SCALE GENOMIC DNA]</scope>
    <source>
        <strain evidence="1 2">MEX-2019</strain>
        <tissue evidence="1">Muscle</tissue>
    </source>
</reference>
<gene>
    <name evidence="1" type="ORF">CRENBAI_006495</name>
</gene>
<dbReference type="EMBL" id="JAHHUM010003029">
    <property type="protein sequence ID" value="KAK5598654.1"/>
    <property type="molecule type" value="Genomic_DNA"/>
</dbReference>
<evidence type="ECO:0000313" key="2">
    <source>
        <dbReference type="Proteomes" id="UP001311232"/>
    </source>
</evidence>
<keyword evidence="2" id="KW-1185">Reference proteome</keyword>
<proteinExistence type="predicted"/>
<evidence type="ECO:0000313" key="1">
    <source>
        <dbReference type="EMBL" id="KAK5598654.1"/>
    </source>
</evidence>
<comment type="caution">
    <text evidence="1">The sequence shown here is derived from an EMBL/GenBank/DDBJ whole genome shotgun (WGS) entry which is preliminary data.</text>
</comment>
<sequence length="89" mass="10152">MDGHRVKPLAHTGNLFDSNTKAVQEGFSENVLIKTDDFILKEQDKRLFYYAKIVCGGQHTKCLMEQPLCVYNKPHGAVTPAYRAHGFRR</sequence>
<organism evidence="1 2">
    <name type="scientific">Crenichthys baileyi</name>
    <name type="common">White River springfish</name>
    <dbReference type="NCBI Taxonomy" id="28760"/>
    <lineage>
        <taxon>Eukaryota</taxon>
        <taxon>Metazoa</taxon>
        <taxon>Chordata</taxon>
        <taxon>Craniata</taxon>
        <taxon>Vertebrata</taxon>
        <taxon>Euteleostomi</taxon>
        <taxon>Actinopterygii</taxon>
        <taxon>Neopterygii</taxon>
        <taxon>Teleostei</taxon>
        <taxon>Neoteleostei</taxon>
        <taxon>Acanthomorphata</taxon>
        <taxon>Ovalentaria</taxon>
        <taxon>Atherinomorphae</taxon>
        <taxon>Cyprinodontiformes</taxon>
        <taxon>Goodeidae</taxon>
        <taxon>Crenichthys</taxon>
    </lineage>
</organism>